<name>A0A8B9VM74_9AVES</name>
<dbReference type="InterPro" id="IPR022644">
    <property type="entry name" value="De-COase2_N"/>
</dbReference>
<dbReference type="InterPro" id="IPR000183">
    <property type="entry name" value="Orn/DAP/Arg_de-COase"/>
</dbReference>
<dbReference type="InterPro" id="IPR002433">
    <property type="entry name" value="Orn_de-COase"/>
</dbReference>
<evidence type="ECO:0000313" key="4">
    <source>
        <dbReference type="Ensembl" id="ENSAZOP00000025405.1"/>
    </source>
</evidence>
<dbReference type="PANTHER" id="PTHR11482:SF4">
    <property type="entry name" value="ANTIZYME INHIBITOR 2"/>
    <property type="match status" value="1"/>
</dbReference>
<feature type="domain" description="Orn/DAP/Arg decarboxylase 2 N-terminal" evidence="3">
    <location>
        <begin position="38"/>
        <end position="187"/>
    </location>
</feature>
<keyword evidence="1" id="KW-0663">Pyridoxal phosphate</keyword>
<keyword evidence="5" id="KW-1185">Reference proteome</keyword>
<dbReference type="Ensembl" id="ENSAZOT00000027247.1">
    <property type="protein sequence ID" value="ENSAZOP00000025405.1"/>
    <property type="gene ID" value="ENSAZOG00000016258.1"/>
</dbReference>
<dbReference type="PROSITE" id="PS00878">
    <property type="entry name" value="ODR_DC_2_1"/>
    <property type="match status" value="1"/>
</dbReference>
<dbReference type="GO" id="GO:0033387">
    <property type="term" value="P:putrescine biosynthetic process from arginine, via ornithine"/>
    <property type="evidence" value="ECO:0007669"/>
    <property type="project" value="TreeGrafter"/>
</dbReference>
<dbReference type="Pfam" id="PF02784">
    <property type="entry name" value="Orn_Arg_deC_N"/>
    <property type="match status" value="1"/>
</dbReference>
<dbReference type="AlphaFoldDB" id="A0A8B9VM74"/>
<dbReference type="InterPro" id="IPR029066">
    <property type="entry name" value="PLP-binding_barrel"/>
</dbReference>
<organism evidence="4 5">
    <name type="scientific">Anas zonorhyncha</name>
    <name type="common">Eastern spot-billed duck</name>
    <dbReference type="NCBI Taxonomy" id="75864"/>
    <lineage>
        <taxon>Eukaryota</taxon>
        <taxon>Metazoa</taxon>
        <taxon>Chordata</taxon>
        <taxon>Craniata</taxon>
        <taxon>Vertebrata</taxon>
        <taxon>Euteleostomi</taxon>
        <taxon>Archelosauria</taxon>
        <taxon>Archosauria</taxon>
        <taxon>Dinosauria</taxon>
        <taxon>Saurischia</taxon>
        <taxon>Theropoda</taxon>
        <taxon>Coelurosauria</taxon>
        <taxon>Aves</taxon>
        <taxon>Neognathae</taxon>
        <taxon>Galloanserae</taxon>
        <taxon>Anseriformes</taxon>
        <taxon>Anatidae</taxon>
        <taxon>Anatinae</taxon>
        <taxon>Anas</taxon>
    </lineage>
</organism>
<protein>
    <recommendedName>
        <fullName evidence="3">Orn/DAP/Arg decarboxylase 2 N-terminal domain-containing protein</fullName>
    </recommendedName>
</protein>
<dbReference type="InterPro" id="IPR022653">
    <property type="entry name" value="De-COase2_pyr-phos_BS"/>
</dbReference>
<reference evidence="4" key="1">
    <citation type="submission" date="2025-08" db="UniProtKB">
        <authorList>
            <consortium name="Ensembl"/>
        </authorList>
    </citation>
    <scope>IDENTIFICATION</scope>
</reference>
<dbReference type="SUPFAM" id="SSF51419">
    <property type="entry name" value="PLP-binding barrel"/>
    <property type="match status" value="1"/>
</dbReference>
<dbReference type="SUPFAM" id="SSF50621">
    <property type="entry name" value="Alanine racemase C-terminal domain-like"/>
    <property type="match status" value="1"/>
</dbReference>
<keyword evidence="2" id="KW-0620">Polyamine biosynthesis</keyword>
<dbReference type="Proteomes" id="UP000694549">
    <property type="component" value="Unplaced"/>
</dbReference>
<dbReference type="PANTHER" id="PTHR11482">
    <property type="entry name" value="ARGININE/DIAMINOPIMELATE/ORNITHINE DECARBOXYLASE"/>
    <property type="match status" value="1"/>
</dbReference>
<dbReference type="PRINTS" id="PR01182">
    <property type="entry name" value="ORNDCRBXLASE"/>
</dbReference>
<accession>A0A8B9VM74</accession>
<dbReference type="InterPro" id="IPR009006">
    <property type="entry name" value="Ala_racemase/Decarboxylase_C"/>
</dbReference>
<evidence type="ECO:0000313" key="5">
    <source>
        <dbReference type="Proteomes" id="UP000694549"/>
    </source>
</evidence>
<reference evidence="4" key="2">
    <citation type="submission" date="2025-09" db="UniProtKB">
        <authorList>
            <consortium name="Ensembl"/>
        </authorList>
    </citation>
    <scope>IDENTIFICATION</scope>
</reference>
<dbReference type="Gene3D" id="2.40.37.10">
    <property type="entry name" value="Lyase, Ornithine Decarboxylase, Chain A, domain 1"/>
    <property type="match status" value="1"/>
</dbReference>
<sequence length="439" mass="47394">MNGYLNESNFTMVEEGFTPRDLLENLLSEQQAFFVADLGDIVRKHLRFLKALPRVKPYFPVKCNSSGGVLRLLAELGAGFACANKTEIAAVQSIGVPADKIFYSSPCKQIAHIKYAASRGVRLMAFDNEVELGKVARSHPHARMLLGIAADSSPSAHPSMMFGATLKSCRRLLEAAKEQAVEVVGIRYGTLSFHRGARGGHPSGELFLGPIWGRLACREGLCGVAHGVEHLFPTQIAAVINSALDTYFPEGCGVEIIARPGRYYVTSAFTLAASITAKEEIPMEQPGSDGPWGWGSVGPACLWDHVPSFPAAAQFLPPQKPCPDHLLCSSLRGPPGLPEDRIADSVELPELQDGDWLIFQDMGAYSIAVPSLLGGCPQPQVTYAMSRLPGFKSGAILSLEKPWAARLRPCTWSWGSKPVLGIEAELMGSNIFSPPRSLP</sequence>
<dbReference type="Gene3D" id="3.20.20.10">
    <property type="entry name" value="Alanine racemase"/>
    <property type="match status" value="2"/>
</dbReference>
<evidence type="ECO:0000256" key="2">
    <source>
        <dbReference type="ARBA" id="ARBA00023115"/>
    </source>
</evidence>
<dbReference type="GO" id="GO:0016831">
    <property type="term" value="F:carboxy-lyase activity"/>
    <property type="evidence" value="ECO:0007669"/>
    <property type="project" value="UniProtKB-ARBA"/>
</dbReference>
<dbReference type="PRINTS" id="PR01179">
    <property type="entry name" value="ODADCRBXLASE"/>
</dbReference>
<evidence type="ECO:0000256" key="1">
    <source>
        <dbReference type="ARBA" id="ARBA00022898"/>
    </source>
</evidence>
<proteinExistence type="predicted"/>
<dbReference type="GO" id="GO:0005737">
    <property type="term" value="C:cytoplasm"/>
    <property type="evidence" value="ECO:0007669"/>
    <property type="project" value="TreeGrafter"/>
</dbReference>
<evidence type="ECO:0000259" key="3">
    <source>
        <dbReference type="Pfam" id="PF02784"/>
    </source>
</evidence>